<reference evidence="1 2" key="1">
    <citation type="submission" date="2019-12" db="EMBL/GenBank/DDBJ databases">
        <title>Genome sequence of Streptomyces bambusae.</title>
        <authorList>
            <person name="Bansal K."/>
            <person name="Choksket S."/>
            <person name="Korpole S."/>
            <person name="Patil P.B."/>
        </authorList>
    </citation>
    <scope>NUCLEOTIDE SEQUENCE [LARGE SCALE GENOMIC DNA]</scope>
    <source>
        <strain evidence="1 2">SK60</strain>
    </source>
</reference>
<comment type="caution">
    <text evidence="1">The sequence shown here is derived from an EMBL/GenBank/DDBJ whole genome shotgun (WGS) entry which is preliminary data.</text>
</comment>
<keyword evidence="2" id="KW-1185">Reference proteome</keyword>
<name>A0ABS6ZDC8_9ACTN</name>
<evidence type="ECO:0000313" key="1">
    <source>
        <dbReference type="EMBL" id="MBW5485223.1"/>
    </source>
</evidence>
<sequence>MVDGVAPVTGRGLAEPVHRLEQLALHRHGRRTGAGAGAVAVSVAVSVADGRCWTG</sequence>
<gene>
    <name evidence="1" type="ORF">GPJ59_25940</name>
</gene>
<protein>
    <submittedName>
        <fullName evidence="1">Uncharacterized protein</fullName>
    </submittedName>
</protein>
<accession>A0ABS6ZDC8</accession>
<proteinExistence type="predicted"/>
<dbReference type="RefSeq" id="WP_219670127.1">
    <property type="nucleotide sequence ID" value="NZ_WTFF01000230.1"/>
</dbReference>
<evidence type="ECO:0000313" key="2">
    <source>
        <dbReference type="Proteomes" id="UP000812013"/>
    </source>
</evidence>
<dbReference type="EMBL" id="WTFF01000230">
    <property type="protein sequence ID" value="MBW5485223.1"/>
    <property type="molecule type" value="Genomic_DNA"/>
</dbReference>
<dbReference type="Proteomes" id="UP000812013">
    <property type="component" value="Unassembled WGS sequence"/>
</dbReference>
<organism evidence="1 2">
    <name type="scientific">Streptomyces bambusae</name>
    <dbReference type="NCBI Taxonomy" id="1550616"/>
    <lineage>
        <taxon>Bacteria</taxon>
        <taxon>Bacillati</taxon>
        <taxon>Actinomycetota</taxon>
        <taxon>Actinomycetes</taxon>
        <taxon>Kitasatosporales</taxon>
        <taxon>Streptomycetaceae</taxon>
        <taxon>Streptomyces</taxon>
    </lineage>
</organism>